<feature type="active site" description="Proton acceptor" evidence="6">
    <location>
        <position position="190"/>
    </location>
</feature>
<organism evidence="9 10">
    <name type="scientific">Candidatus Beckwithbacteria bacterium CG23_combo_of_CG06-09_8_20_14_all_34_8</name>
    <dbReference type="NCBI Taxonomy" id="1974497"/>
    <lineage>
        <taxon>Bacteria</taxon>
        <taxon>Candidatus Beckwithiibacteriota</taxon>
    </lineage>
</organism>
<evidence type="ECO:0000256" key="4">
    <source>
        <dbReference type="ARBA" id="ARBA00022898"/>
    </source>
</evidence>
<keyword evidence="2 9" id="KW-0032">Aminotransferase</keyword>
<sequence>MLKNIEQTQMIPVNEPVVSKEAKQNVNLALDTGWLSSAGSYVKEFEDQFAKYLGVKHAITVNTGTAALHVALLSAGIGPGDEVIVPAFTMAATWLAVIYTGAKPVFVDVEKDTYNINPKLIEQKITNHTKAIMPVHIYGHPADMDAIMIIAKDHHLLVIEDAAEAHGATYKSQLVGSLGTLGCFSFYANKLIATGEGGMIVTNNDEYAEEARKYKDLYHSSAKRFIHEKIGYNYRMTNLQAGIGLGELIHINEYIAKKQHMAQLYANHLSDLQGIILPVTRPNVTNVFWMYALRIDENKFGLNKNIVRDKLYTRGIDTRDFFYPPENQPILSDYLESDEQYPITSRIASEGFYLPSGLAITDEQINTITDTLHQIAKQLH</sequence>
<dbReference type="PANTHER" id="PTHR30244">
    <property type="entry name" value="TRANSAMINASE"/>
    <property type="match status" value="1"/>
</dbReference>
<evidence type="ECO:0000313" key="10">
    <source>
        <dbReference type="Proteomes" id="UP000229459"/>
    </source>
</evidence>
<dbReference type="FunFam" id="3.40.640.10:FF:000090">
    <property type="entry name" value="Pyridoxal phosphate-dependent aminotransferase"/>
    <property type="match status" value="1"/>
</dbReference>
<reference evidence="9 10" key="1">
    <citation type="submission" date="2017-09" db="EMBL/GenBank/DDBJ databases">
        <title>Depth-based differentiation of microbial function through sediment-hosted aquifers and enrichment of novel symbionts in the deep terrestrial subsurface.</title>
        <authorList>
            <person name="Probst A.J."/>
            <person name="Ladd B."/>
            <person name="Jarett J.K."/>
            <person name="Geller-Mcgrath D.E."/>
            <person name="Sieber C.M."/>
            <person name="Emerson J.B."/>
            <person name="Anantharaman K."/>
            <person name="Thomas B.C."/>
            <person name="Malmstrom R."/>
            <person name="Stieglmeier M."/>
            <person name="Klingl A."/>
            <person name="Woyke T."/>
            <person name="Ryan C.M."/>
            <person name="Banfield J.F."/>
        </authorList>
    </citation>
    <scope>NUCLEOTIDE SEQUENCE [LARGE SCALE GENOMIC DNA]</scope>
    <source>
        <strain evidence="9">CG23_combo_of_CG06-09_8_20_14_all_34_8</strain>
    </source>
</reference>
<proteinExistence type="inferred from homology"/>
<dbReference type="InterPro" id="IPR015424">
    <property type="entry name" value="PyrdxlP-dep_Trfase"/>
</dbReference>
<accession>A0A2H0B752</accession>
<gene>
    <name evidence="9" type="ORF">COX08_00770</name>
</gene>
<dbReference type="PIRSF" id="PIRSF000390">
    <property type="entry name" value="PLP_StrS"/>
    <property type="match status" value="1"/>
</dbReference>
<dbReference type="GO" id="GO:0030170">
    <property type="term" value="F:pyridoxal phosphate binding"/>
    <property type="evidence" value="ECO:0007669"/>
    <property type="project" value="TreeGrafter"/>
</dbReference>
<name>A0A2H0B752_9BACT</name>
<evidence type="ECO:0000256" key="2">
    <source>
        <dbReference type="ARBA" id="ARBA00022576"/>
    </source>
</evidence>
<evidence type="ECO:0000256" key="3">
    <source>
        <dbReference type="ARBA" id="ARBA00022679"/>
    </source>
</evidence>
<dbReference type="InterPro" id="IPR015422">
    <property type="entry name" value="PyrdxlP-dep_Trfase_small"/>
</dbReference>
<comment type="similarity">
    <text evidence="5 8">Belongs to the DegT/DnrJ/EryC1 family.</text>
</comment>
<keyword evidence="4 7" id="KW-0663">Pyridoxal phosphate</keyword>
<dbReference type="Gene3D" id="3.90.1150.10">
    <property type="entry name" value="Aspartate Aminotransferase, domain 1"/>
    <property type="match status" value="1"/>
</dbReference>
<dbReference type="CDD" id="cd00616">
    <property type="entry name" value="AHBA_syn"/>
    <property type="match status" value="1"/>
</dbReference>
<dbReference type="SUPFAM" id="SSF53383">
    <property type="entry name" value="PLP-dependent transferases"/>
    <property type="match status" value="1"/>
</dbReference>
<evidence type="ECO:0000256" key="5">
    <source>
        <dbReference type="ARBA" id="ARBA00037999"/>
    </source>
</evidence>
<dbReference type="InterPro" id="IPR015421">
    <property type="entry name" value="PyrdxlP-dep_Trfase_major"/>
</dbReference>
<protein>
    <submittedName>
        <fullName evidence="9">Aminotransferase DegT</fullName>
    </submittedName>
</protein>
<comment type="cofactor">
    <cofactor evidence="1">
        <name>pyridoxal 5'-phosphate</name>
        <dbReference type="ChEBI" id="CHEBI:597326"/>
    </cofactor>
</comment>
<dbReference type="InterPro" id="IPR000653">
    <property type="entry name" value="DegT/StrS_aminotransferase"/>
</dbReference>
<feature type="modified residue" description="N6-(pyridoxal phosphate)lysine" evidence="7">
    <location>
        <position position="190"/>
    </location>
</feature>
<evidence type="ECO:0000256" key="8">
    <source>
        <dbReference type="RuleBase" id="RU004508"/>
    </source>
</evidence>
<dbReference type="Gene3D" id="3.40.640.10">
    <property type="entry name" value="Type I PLP-dependent aspartate aminotransferase-like (Major domain)"/>
    <property type="match status" value="1"/>
</dbReference>
<evidence type="ECO:0000256" key="1">
    <source>
        <dbReference type="ARBA" id="ARBA00001933"/>
    </source>
</evidence>
<dbReference type="Proteomes" id="UP000229459">
    <property type="component" value="Unassembled WGS sequence"/>
</dbReference>
<dbReference type="EMBL" id="PCSR01000016">
    <property type="protein sequence ID" value="PIP53476.1"/>
    <property type="molecule type" value="Genomic_DNA"/>
</dbReference>
<evidence type="ECO:0000313" key="9">
    <source>
        <dbReference type="EMBL" id="PIP53476.1"/>
    </source>
</evidence>
<dbReference type="PANTHER" id="PTHR30244:SF34">
    <property type="entry name" value="DTDP-4-AMINO-4,6-DIDEOXYGALACTOSE TRANSAMINASE"/>
    <property type="match status" value="1"/>
</dbReference>
<comment type="caution">
    <text evidence="9">The sequence shown here is derived from an EMBL/GenBank/DDBJ whole genome shotgun (WGS) entry which is preliminary data.</text>
</comment>
<dbReference type="Pfam" id="PF01041">
    <property type="entry name" value="DegT_DnrJ_EryC1"/>
    <property type="match status" value="1"/>
</dbReference>
<evidence type="ECO:0000256" key="7">
    <source>
        <dbReference type="PIRSR" id="PIRSR000390-2"/>
    </source>
</evidence>
<keyword evidence="3 9" id="KW-0808">Transferase</keyword>
<evidence type="ECO:0000256" key="6">
    <source>
        <dbReference type="PIRSR" id="PIRSR000390-1"/>
    </source>
</evidence>
<dbReference type="GO" id="GO:0008483">
    <property type="term" value="F:transaminase activity"/>
    <property type="evidence" value="ECO:0007669"/>
    <property type="project" value="UniProtKB-KW"/>
</dbReference>
<dbReference type="AlphaFoldDB" id="A0A2H0B752"/>
<dbReference type="GO" id="GO:0000271">
    <property type="term" value="P:polysaccharide biosynthetic process"/>
    <property type="evidence" value="ECO:0007669"/>
    <property type="project" value="TreeGrafter"/>
</dbReference>